<dbReference type="RefSeq" id="XP_007681912.1">
    <property type="nucleotide sequence ID" value="XM_007683722.1"/>
</dbReference>
<proteinExistence type="predicted"/>
<keyword evidence="3" id="KW-1185">Reference proteome</keyword>
<feature type="region of interest" description="Disordered" evidence="1">
    <location>
        <begin position="1"/>
        <end position="81"/>
    </location>
</feature>
<sequence length="187" mass="19496">MSVTDQRADPPMLNNIHSTTSQQLPNLLPAPAPSTNGRADSPKSKTIHPPSSQQPTKHPPQRPAMSVETSELDLPGSFRTSTSITNAADLSHSSPLPTPTNAGTFTYPDLSHQSASTLRMVVCALARSLVAIAVAVAVADGQVKVVVKRFSLAVAGGRVKVAVECFFPFSAGAGAETEDVELQISAA</sequence>
<organism evidence="2 3">
    <name type="scientific">Baudoinia panamericana (strain UAMH 10762)</name>
    <name type="common">Angels' share fungus</name>
    <name type="synonym">Baudoinia compniacensis (strain UAMH 10762)</name>
    <dbReference type="NCBI Taxonomy" id="717646"/>
    <lineage>
        <taxon>Eukaryota</taxon>
        <taxon>Fungi</taxon>
        <taxon>Dikarya</taxon>
        <taxon>Ascomycota</taxon>
        <taxon>Pezizomycotina</taxon>
        <taxon>Dothideomycetes</taxon>
        <taxon>Dothideomycetidae</taxon>
        <taxon>Mycosphaerellales</taxon>
        <taxon>Teratosphaeriaceae</taxon>
        <taxon>Baudoinia</taxon>
    </lineage>
</organism>
<protein>
    <submittedName>
        <fullName evidence="2">Uncharacterized protein</fullName>
    </submittedName>
</protein>
<dbReference type="GeneID" id="19112059"/>
<gene>
    <name evidence="2" type="ORF">BAUCODRAFT_332947</name>
</gene>
<reference evidence="2 3" key="1">
    <citation type="journal article" date="2012" name="PLoS Pathog.">
        <title>Diverse lifestyles and strategies of plant pathogenesis encoded in the genomes of eighteen Dothideomycetes fungi.</title>
        <authorList>
            <person name="Ohm R.A."/>
            <person name="Feau N."/>
            <person name="Henrissat B."/>
            <person name="Schoch C.L."/>
            <person name="Horwitz B.A."/>
            <person name="Barry K.W."/>
            <person name="Condon B.J."/>
            <person name="Copeland A.C."/>
            <person name="Dhillon B."/>
            <person name="Glaser F."/>
            <person name="Hesse C.N."/>
            <person name="Kosti I."/>
            <person name="LaButti K."/>
            <person name="Lindquist E.A."/>
            <person name="Lucas S."/>
            <person name="Salamov A.A."/>
            <person name="Bradshaw R.E."/>
            <person name="Ciuffetti L."/>
            <person name="Hamelin R.C."/>
            <person name="Kema G.H.J."/>
            <person name="Lawrence C."/>
            <person name="Scott J.A."/>
            <person name="Spatafora J.W."/>
            <person name="Turgeon B.G."/>
            <person name="de Wit P.J.G.M."/>
            <person name="Zhong S."/>
            <person name="Goodwin S.B."/>
            <person name="Grigoriev I.V."/>
        </authorList>
    </citation>
    <scope>NUCLEOTIDE SEQUENCE [LARGE SCALE GENOMIC DNA]</scope>
    <source>
        <strain evidence="2 3">UAMH 10762</strain>
    </source>
</reference>
<dbReference type="HOGENOM" id="CLU_1447407_0_0_1"/>
<dbReference type="EMBL" id="KB445565">
    <property type="protein sequence ID" value="EMC90993.1"/>
    <property type="molecule type" value="Genomic_DNA"/>
</dbReference>
<dbReference type="KEGG" id="bcom:BAUCODRAFT_332947"/>
<evidence type="ECO:0000313" key="3">
    <source>
        <dbReference type="Proteomes" id="UP000011761"/>
    </source>
</evidence>
<evidence type="ECO:0000313" key="2">
    <source>
        <dbReference type="EMBL" id="EMC90993.1"/>
    </source>
</evidence>
<dbReference type="Proteomes" id="UP000011761">
    <property type="component" value="Unassembled WGS sequence"/>
</dbReference>
<dbReference type="AlphaFoldDB" id="M2MIB1"/>
<accession>M2MIB1</accession>
<evidence type="ECO:0000256" key="1">
    <source>
        <dbReference type="SAM" id="MobiDB-lite"/>
    </source>
</evidence>
<name>M2MIB1_BAUPA</name>